<evidence type="ECO:0000256" key="5">
    <source>
        <dbReference type="ARBA" id="ARBA00022989"/>
    </source>
</evidence>
<keyword evidence="6 7" id="KW-0472">Membrane</keyword>
<dbReference type="PANTHER" id="PTHR33452">
    <property type="entry name" value="OXIDOREDUCTASE CATD-RELATED"/>
    <property type="match status" value="1"/>
</dbReference>
<reference evidence="9" key="1">
    <citation type="journal article" date="2019" name="Int. J. Syst. Evol. Microbiol.">
        <title>The Global Catalogue of Microorganisms (GCM) 10K type strain sequencing project: providing services to taxonomists for standard genome sequencing and annotation.</title>
        <authorList>
            <consortium name="The Broad Institute Genomics Platform"/>
            <consortium name="The Broad Institute Genome Sequencing Center for Infectious Disease"/>
            <person name="Wu L."/>
            <person name="Ma J."/>
        </authorList>
    </citation>
    <scope>NUCLEOTIDE SEQUENCE [LARGE SCALE GENOMIC DNA]</scope>
    <source>
        <strain evidence="9">NBRC 111981</strain>
    </source>
</reference>
<evidence type="ECO:0000256" key="3">
    <source>
        <dbReference type="ARBA" id="ARBA00022475"/>
    </source>
</evidence>
<evidence type="ECO:0000313" key="8">
    <source>
        <dbReference type="EMBL" id="GLQ87741.1"/>
    </source>
</evidence>
<sequence>MNKISLLSKYAISPIALPFQWYALPLRLMVGGGFIEHGYAKLARGPEAFIGILHAMGMPFADLLGWATIAIEVLGGLMVLLGALVPVMSVPMIVVLLVATLTVHLPNGFSSIKLLSYDAAGAHFGQPGYETDMLYLAGLLALCVGGAGPLSLDGWLSKRRKGGD</sequence>
<comment type="subcellular location">
    <subcellularLocation>
        <location evidence="1">Cell membrane</location>
        <topology evidence="1">Multi-pass membrane protein</topology>
    </subcellularLocation>
</comment>
<proteinExistence type="inferred from homology"/>
<feature type="transmembrane region" description="Helical" evidence="7">
    <location>
        <begin position="133"/>
        <end position="152"/>
    </location>
</feature>
<protein>
    <recommendedName>
        <fullName evidence="10">DoxX family protein</fullName>
    </recommendedName>
</protein>
<evidence type="ECO:0000256" key="7">
    <source>
        <dbReference type="SAM" id="Phobius"/>
    </source>
</evidence>
<evidence type="ECO:0000256" key="2">
    <source>
        <dbReference type="ARBA" id="ARBA00006679"/>
    </source>
</evidence>
<dbReference type="InterPro" id="IPR032808">
    <property type="entry name" value="DoxX"/>
</dbReference>
<organism evidence="8 9">
    <name type="scientific">Dyella flagellata</name>
    <dbReference type="NCBI Taxonomy" id="1867833"/>
    <lineage>
        <taxon>Bacteria</taxon>
        <taxon>Pseudomonadati</taxon>
        <taxon>Pseudomonadota</taxon>
        <taxon>Gammaproteobacteria</taxon>
        <taxon>Lysobacterales</taxon>
        <taxon>Rhodanobacteraceae</taxon>
        <taxon>Dyella</taxon>
    </lineage>
</organism>
<evidence type="ECO:0008006" key="10">
    <source>
        <dbReference type="Google" id="ProtNLM"/>
    </source>
</evidence>
<dbReference type="EMBL" id="BSOA01000012">
    <property type="protein sequence ID" value="GLQ87741.1"/>
    <property type="molecule type" value="Genomic_DNA"/>
</dbReference>
<feature type="transmembrane region" description="Helical" evidence="7">
    <location>
        <begin position="92"/>
        <end position="113"/>
    </location>
</feature>
<accession>A0ABQ5XAU8</accession>
<comment type="similarity">
    <text evidence="2">Belongs to the DoxX family.</text>
</comment>
<gene>
    <name evidence="8" type="ORF">GCM10007898_13090</name>
</gene>
<evidence type="ECO:0000256" key="6">
    <source>
        <dbReference type="ARBA" id="ARBA00023136"/>
    </source>
</evidence>
<keyword evidence="3" id="KW-1003">Cell membrane</keyword>
<keyword evidence="9" id="KW-1185">Reference proteome</keyword>
<evidence type="ECO:0000313" key="9">
    <source>
        <dbReference type="Proteomes" id="UP001156627"/>
    </source>
</evidence>
<comment type="caution">
    <text evidence="8">The sequence shown here is derived from an EMBL/GenBank/DDBJ whole genome shotgun (WGS) entry which is preliminary data.</text>
</comment>
<name>A0ABQ5XAU8_9GAMM</name>
<dbReference type="Pfam" id="PF07681">
    <property type="entry name" value="DoxX"/>
    <property type="match status" value="1"/>
</dbReference>
<evidence type="ECO:0000256" key="1">
    <source>
        <dbReference type="ARBA" id="ARBA00004651"/>
    </source>
</evidence>
<evidence type="ECO:0000256" key="4">
    <source>
        <dbReference type="ARBA" id="ARBA00022692"/>
    </source>
</evidence>
<feature type="transmembrane region" description="Helical" evidence="7">
    <location>
        <begin position="63"/>
        <end position="85"/>
    </location>
</feature>
<keyword evidence="5 7" id="KW-1133">Transmembrane helix</keyword>
<dbReference type="PANTHER" id="PTHR33452:SF1">
    <property type="entry name" value="INNER MEMBRANE PROTEIN YPHA-RELATED"/>
    <property type="match status" value="1"/>
</dbReference>
<keyword evidence="4 7" id="KW-0812">Transmembrane</keyword>
<dbReference type="InterPro" id="IPR051907">
    <property type="entry name" value="DoxX-like_oxidoreductase"/>
</dbReference>
<dbReference type="Proteomes" id="UP001156627">
    <property type="component" value="Unassembled WGS sequence"/>
</dbReference>
<dbReference type="RefSeq" id="WP_284331187.1">
    <property type="nucleotide sequence ID" value="NZ_BSOA01000012.1"/>
</dbReference>